<dbReference type="EMBL" id="CM000780">
    <property type="protein sequence ID" value="AQK60405.1"/>
    <property type="molecule type" value="Genomic_DNA"/>
</dbReference>
<dbReference type="Pfam" id="PF03556">
    <property type="entry name" value="Cullin_binding"/>
    <property type="match status" value="1"/>
</dbReference>
<accession>A0A1D6QSE4</accession>
<dbReference type="PANTHER" id="PTHR12281:SF12">
    <property type="entry name" value="DEFECTIVE IN CULLIN NEDDYLATION PROTEIN"/>
    <property type="match status" value="1"/>
</dbReference>
<dbReference type="Gene3D" id="1.10.238.200">
    <property type="entry name" value="Cullin, PONY binding domain"/>
    <property type="match status" value="1"/>
</dbReference>
<dbReference type="InterPro" id="IPR005176">
    <property type="entry name" value="PONY_dom"/>
</dbReference>
<proteinExistence type="predicted"/>
<organism evidence="3">
    <name type="scientific">Zea mays</name>
    <name type="common">Maize</name>
    <dbReference type="NCBI Taxonomy" id="4577"/>
    <lineage>
        <taxon>Eukaryota</taxon>
        <taxon>Viridiplantae</taxon>
        <taxon>Streptophyta</taxon>
        <taxon>Embryophyta</taxon>
        <taxon>Tracheophyta</taxon>
        <taxon>Spermatophyta</taxon>
        <taxon>Magnoliopsida</taxon>
        <taxon>Liliopsida</taxon>
        <taxon>Poales</taxon>
        <taxon>Poaceae</taxon>
        <taxon>PACMAD clade</taxon>
        <taxon>Panicoideae</taxon>
        <taxon>Andropogonodae</taxon>
        <taxon>Andropogoneae</taxon>
        <taxon>Tripsacinae</taxon>
        <taxon>Zea</taxon>
    </lineage>
</organism>
<dbReference type="STRING" id="4577.A0A1D6QSE4"/>
<reference evidence="3" key="1">
    <citation type="submission" date="2015-12" db="EMBL/GenBank/DDBJ databases">
        <title>Update maize B73 reference genome by single molecule sequencing technologies.</title>
        <authorList>
            <consortium name="Maize Genome Sequencing Project"/>
            <person name="Ware D."/>
        </authorList>
    </citation>
    <scope>NUCLEOTIDE SEQUENCE</scope>
    <source>
        <tissue evidence="3">Seedling</tissue>
    </source>
</reference>
<dbReference type="InterPro" id="IPR014764">
    <property type="entry name" value="DCN-prot"/>
</dbReference>
<gene>
    <name evidence="3" type="ORF">ZEAMMB73_Zm00001d053809</name>
</gene>
<dbReference type="AlphaFoldDB" id="A0A1D6QSE4"/>
<dbReference type="InParanoid" id="A0A1D6QSE4"/>
<protein>
    <recommendedName>
        <fullName evidence="1">Defective in cullin neddylation protein</fullName>
    </recommendedName>
</protein>
<evidence type="ECO:0000256" key="1">
    <source>
        <dbReference type="RuleBase" id="RU410713"/>
    </source>
</evidence>
<evidence type="ECO:0000313" key="3">
    <source>
        <dbReference type="EMBL" id="AQK60405.1"/>
    </source>
</evidence>
<sequence>MLWAKAPRSTAAYDEIHRRGTCCDKQGCFTLDERRTGLNFQVTRPSSFQDFYIYAFRYCLTEDKKKCIEIPAACELLNLVLGLQFRPQVDKLNNYLMIAGMAVGFNLVFEHDNLITAICFASVVVNLLPYTLSRLVKCSDGMYKHLALPNHVESDPTTTNLRVLNVMKSDVWEIVAGHGVLNVVGK</sequence>
<feature type="domain" description="DCUN1" evidence="2">
    <location>
        <begin position="38"/>
        <end position="96"/>
    </location>
</feature>
<comment type="function">
    <text evidence="1">Neddylation of cullins play an essential role in the regulation of SCF-type complexes activity.</text>
</comment>
<dbReference type="InterPro" id="IPR042460">
    <property type="entry name" value="DCN1-like_PONY"/>
</dbReference>
<name>A0A1D6QSE4_MAIZE</name>
<evidence type="ECO:0000259" key="2">
    <source>
        <dbReference type="Pfam" id="PF03556"/>
    </source>
</evidence>
<dbReference type="PANTHER" id="PTHR12281">
    <property type="entry name" value="RP42 RELATED"/>
    <property type="match status" value="1"/>
</dbReference>